<keyword evidence="1" id="KW-0472">Membrane</keyword>
<dbReference type="EMBL" id="GBXM01015791">
    <property type="protein sequence ID" value="JAH92786.1"/>
    <property type="molecule type" value="Transcribed_RNA"/>
</dbReference>
<proteinExistence type="predicted"/>
<keyword evidence="1" id="KW-0812">Transmembrane</keyword>
<organism evidence="2">
    <name type="scientific">Anguilla anguilla</name>
    <name type="common">European freshwater eel</name>
    <name type="synonym">Muraena anguilla</name>
    <dbReference type="NCBI Taxonomy" id="7936"/>
    <lineage>
        <taxon>Eukaryota</taxon>
        <taxon>Metazoa</taxon>
        <taxon>Chordata</taxon>
        <taxon>Craniata</taxon>
        <taxon>Vertebrata</taxon>
        <taxon>Euteleostomi</taxon>
        <taxon>Actinopterygii</taxon>
        <taxon>Neopterygii</taxon>
        <taxon>Teleostei</taxon>
        <taxon>Anguilliformes</taxon>
        <taxon>Anguillidae</taxon>
        <taxon>Anguilla</taxon>
    </lineage>
</organism>
<feature type="transmembrane region" description="Helical" evidence="1">
    <location>
        <begin position="61"/>
        <end position="82"/>
    </location>
</feature>
<keyword evidence="1" id="KW-1133">Transmembrane helix</keyword>
<evidence type="ECO:0000313" key="2">
    <source>
        <dbReference type="EMBL" id="JAH92786.1"/>
    </source>
</evidence>
<sequence length="99" mass="11356">MLFSLQISNIPRLNTSLYKSNTATACMFCFSMYSTIILTALKMTLFSAAKDNILKCQVSWFRNAMFNVAFNITRNIIIIVLIQRVKERVSLVLIQNVLK</sequence>
<accession>A0A0E9WR94</accession>
<evidence type="ECO:0000256" key="1">
    <source>
        <dbReference type="SAM" id="Phobius"/>
    </source>
</evidence>
<protein>
    <submittedName>
        <fullName evidence="2">Uncharacterized protein</fullName>
    </submittedName>
</protein>
<name>A0A0E9WR94_ANGAN</name>
<dbReference type="AlphaFoldDB" id="A0A0E9WR94"/>
<reference evidence="2" key="1">
    <citation type="submission" date="2014-11" db="EMBL/GenBank/DDBJ databases">
        <authorList>
            <person name="Amaro Gonzalez C."/>
        </authorList>
    </citation>
    <scope>NUCLEOTIDE SEQUENCE</scope>
</reference>
<reference evidence="2" key="2">
    <citation type="journal article" date="2015" name="Fish Shellfish Immunol.">
        <title>Early steps in the European eel (Anguilla anguilla)-Vibrio vulnificus interaction in the gills: Role of the RtxA13 toxin.</title>
        <authorList>
            <person name="Callol A."/>
            <person name="Pajuelo D."/>
            <person name="Ebbesson L."/>
            <person name="Teles M."/>
            <person name="MacKenzie S."/>
            <person name="Amaro C."/>
        </authorList>
    </citation>
    <scope>NUCLEOTIDE SEQUENCE</scope>
</reference>
<feature type="transmembrane region" description="Helical" evidence="1">
    <location>
        <begin position="21"/>
        <end position="41"/>
    </location>
</feature>